<sequence length="94" mass="11255">MLKRFKTLAKDWVNGKRKEFPRNKKFKTLTMSMCEHCYAFYYKKSWNFKKPNYLNEYNEENISVHFTKCPACIEQENALFERESSLILGSGHMG</sequence>
<evidence type="ECO:0008006" key="3">
    <source>
        <dbReference type="Google" id="ProtNLM"/>
    </source>
</evidence>
<dbReference type="Proteomes" id="UP000178235">
    <property type="component" value="Unassembled WGS sequence"/>
</dbReference>
<protein>
    <recommendedName>
        <fullName evidence="3">Nmd3 N-terminal domain-containing protein</fullName>
    </recommendedName>
</protein>
<proteinExistence type="predicted"/>
<evidence type="ECO:0000313" key="1">
    <source>
        <dbReference type="EMBL" id="OGI68398.1"/>
    </source>
</evidence>
<evidence type="ECO:0000313" key="2">
    <source>
        <dbReference type="Proteomes" id="UP000178235"/>
    </source>
</evidence>
<dbReference type="AlphaFoldDB" id="A0A1F6VFM9"/>
<reference evidence="1 2" key="1">
    <citation type="journal article" date="2016" name="Nat. Commun.">
        <title>Thousands of microbial genomes shed light on interconnected biogeochemical processes in an aquifer system.</title>
        <authorList>
            <person name="Anantharaman K."/>
            <person name="Brown C.T."/>
            <person name="Hug L.A."/>
            <person name="Sharon I."/>
            <person name="Castelle C.J."/>
            <person name="Probst A.J."/>
            <person name="Thomas B.C."/>
            <person name="Singh A."/>
            <person name="Wilkins M.J."/>
            <person name="Karaoz U."/>
            <person name="Brodie E.L."/>
            <person name="Williams K.H."/>
            <person name="Hubbard S.S."/>
            <person name="Banfield J.F."/>
        </authorList>
    </citation>
    <scope>NUCLEOTIDE SEQUENCE [LARGE SCALE GENOMIC DNA]</scope>
</reference>
<name>A0A1F6VFM9_9BACT</name>
<gene>
    <name evidence="1" type="ORF">A2738_00725</name>
</gene>
<organism evidence="1 2">
    <name type="scientific">Candidatus Nomurabacteria bacterium RIFCSPHIGHO2_01_FULL_42_15</name>
    <dbReference type="NCBI Taxonomy" id="1801742"/>
    <lineage>
        <taxon>Bacteria</taxon>
        <taxon>Candidatus Nomuraibacteriota</taxon>
    </lineage>
</organism>
<comment type="caution">
    <text evidence="1">The sequence shown here is derived from an EMBL/GenBank/DDBJ whole genome shotgun (WGS) entry which is preliminary data.</text>
</comment>
<dbReference type="EMBL" id="MFTS01000003">
    <property type="protein sequence ID" value="OGI68398.1"/>
    <property type="molecule type" value="Genomic_DNA"/>
</dbReference>
<accession>A0A1F6VFM9</accession>